<dbReference type="InterPro" id="IPR011611">
    <property type="entry name" value="PfkB_dom"/>
</dbReference>
<protein>
    <submittedName>
        <fullName evidence="7">Fructokinase</fullName>
    </submittedName>
</protein>
<sequence>MYDICALGELLIDFTPAGISDEGRPLFEQNPGGGPANVAACIARLGRSSAYIGKVGSDPFGRSLISTLRSFGVEVKGVKTTGFYPTTLAFITLDENGERSFNFFRNNTADLRLTPGEVDMSLIDEAQVFCFGSVSMTGEPCCSATLSAAEYAKNADKVVCFDPNIRLALWENDLVARDSCLRALQYTDILKLSLEELSFLTQGMNLHDGALTLLKRHNLDAVIVTRGEKGAYALTLSYEISVPAYQVKTIDTTGAGDAFLGGLLYRMLGFGKRPEKLSNAEMMLSLDFASAVGAMVTVRRGAMTALPTLDEVYECMRKTVKE</sequence>
<dbReference type="CDD" id="cd01167">
    <property type="entry name" value="bac_FRK"/>
    <property type="match status" value="1"/>
</dbReference>
<dbReference type="EMBL" id="FNID01000002">
    <property type="protein sequence ID" value="SDM60325.1"/>
    <property type="molecule type" value="Genomic_DNA"/>
</dbReference>
<evidence type="ECO:0000256" key="4">
    <source>
        <dbReference type="ARBA" id="ARBA00022777"/>
    </source>
</evidence>
<proteinExistence type="inferred from homology"/>
<dbReference type="AlphaFoldDB" id="A0A1G9ULB0"/>
<gene>
    <name evidence="7" type="ORF">SAMN05192585_10241</name>
</gene>
<dbReference type="Proteomes" id="UP000199182">
    <property type="component" value="Unassembled WGS sequence"/>
</dbReference>
<keyword evidence="2" id="KW-0808">Transferase</keyword>
<dbReference type="PANTHER" id="PTHR43085:SF1">
    <property type="entry name" value="PSEUDOURIDINE KINASE-RELATED"/>
    <property type="match status" value="1"/>
</dbReference>
<feature type="domain" description="Carbohydrate kinase PfkB" evidence="6">
    <location>
        <begin position="3"/>
        <end position="308"/>
    </location>
</feature>
<evidence type="ECO:0000256" key="2">
    <source>
        <dbReference type="ARBA" id="ARBA00022679"/>
    </source>
</evidence>
<keyword evidence="4 7" id="KW-0418">Kinase</keyword>
<dbReference type="Pfam" id="PF00294">
    <property type="entry name" value="PfkB"/>
    <property type="match status" value="1"/>
</dbReference>
<name>A0A1G9ULB0_9FIRM</name>
<keyword evidence="3" id="KW-0547">Nucleotide-binding</keyword>
<evidence type="ECO:0000256" key="1">
    <source>
        <dbReference type="ARBA" id="ARBA00010688"/>
    </source>
</evidence>
<evidence type="ECO:0000313" key="8">
    <source>
        <dbReference type="Proteomes" id="UP000199182"/>
    </source>
</evidence>
<evidence type="ECO:0000256" key="5">
    <source>
        <dbReference type="ARBA" id="ARBA00022840"/>
    </source>
</evidence>
<organism evidence="7 8">
    <name type="scientific">Acetanaerobacterium elongatum</name>
    <dbReference type="NCBI Taxonomy" id="258515"/>
    <lineage>
        <taxon>Bacteria</taxon>
        <taxon>Bacillati</taxon>
        <taxon>Bacillota</taxon>
        <taxon>Clostridia</taxon>
        <taxon>Eubacteriales</taxon>
        <taxon>Oscillospiraceae</taxon>
        <taxon>Acetanaerobacterium</taxon>
    </lineage>
</organism>
<evidence type="ECO:0000259" key="6">
    <source>
        <dbReference type="Pfam" id="PF00294"/>
    </source>
</evidence>
<dbReference type="RefSeq" id="WP_092637514.1">
    <property type="nucleotide sequence ID" value="NZ_FNID01000002.1"/>
</dbReference>
<dbReference type="PANTHER" id="PTHR43085">
    <property type="entry name" value="HEXOKINASE FAMILY MEMBER"/>
    <property type="match status" value="1"/>
</dbReference>
<reference evidence="7 8" key="1">
    <citation type="submission" date="2016-10" db="EMBL/GenBank/DDBJ databases">
        <authorList>
            <person name="de Groot N.N."/>
        </authorList>
    </citation>
    <scope>NUCLEOTIDE SEQUENCE [LARGE SCALE GENOMIC DNA]</scope>
    <source>
        <strain evidence="7 8">CGMCC 1.5012</strain>
    </source>
</reference>
<keyword evidence="8" id="KW-1185">Reference proteome</keyword>
<dbReference type="InterPro" id="IPR029056">
    <property type="entry name" value="Ribokinase-like"/>
</dbReference>
<accession>A0A1G9ULB0</accession>
<dbReference type="PROSITE" id="PS00584">
    <property type="entry name" value="PFKB_KINASES_2"/>
    <property type="match status" value="1"/>
</dbReference>
<comment type="similarity">
    <text evidence="1">Belongs to the carbohydrate kinase PfkB family.</text>
</comment>
<dbReference type="PROSITE" id="PS00583">
    <property type="entry name" value="PFKB_KINASES_1"/>
    <property type="match status" value="1"/>
</dbReference>
<dbReference type="SUPFAM" id="SSF53613">
    <property type="entry name" value="Ribokinase-like"/>
    <property type="match status" value="1"/>
</dbReference>
<dbReference type="GO" id="GO:0005524">
    <property type="term" value="F:ATP binding"/>
    <property type="evidence" value="ECO:0007669"/>
    <property type="project" value="UniProtKB-KW"/>
</dbReference>
<dbReference type="OrthoDB" id="9813569at2"/>
<keyword evidence="5" id="KW-0067">ATP-binding</keyword>
<evidence type="ECO:0000313" key="7">
    <source>
        <dbReference type="EMBL" id="SDM60325.1"/>
    </source>
</evidence>
<dbReference type="Gene3D" id="3.40.1190.20">
    <property type="match status" value="1"/>
</dbReference>
<dbReference type="STRING" id="258515.SAMN05192585_10241"/>
<dbReference type="InterPro" id="IPR002173">
    <property type="entry name" value="Carboh/pur_kinase_PfkB_CS"/>
</dbReference>
<dbReference type="GO" id="GO:0016301">
    <property type="term" value="F:kinase activity"/>
    <property type="evidence" value="ECO:0007669"/>
    <property type="project" value="UniProtKB-KW"/>
</dbReference>
<dbReference type="InterPro" id="IPR050306">
    <property type="entry name" value="PfkB_Carbo_kinase"/>
</dbReference>
<evidence type="ECO:0000256" key="3">
    <source>
        <dbReference type="ARBA" id="ARBA00022741"/>
    </source>
</evidence>